<protein>
    <recommendedName>
        <fullName evidence="8">DNA topoisomerase 3</fullName>
        <ecNumber evidence="8">5.6.2.1</ecNumber>
    </recommendedName>
    <alternativeName>
        <fullName evidence="8">DNA topoisomerase III</fullName>
    </alternativeName>
</protein>
<feature type="region of interest" description="Disordered" evidence="9">
    <location>
        <begin position="278"/>
        <end position="301"/>
    </location>
</feature>
<organism evidence="12 13">
    <name type="scientific">Endozoicomonas montiporae CL-33</name>
    <dbReference type="NCBI Taxonomy" id="570277"/>
    <lineage>
        <taxon>Bacteria</taxon>
        <taxon>Pseudomonadati</taxon>
        <taxon>Pseudomonadota</taxon>
        <taxon>Gammaproteobacteria</taxon>
        <taxon>Oceanospirillales</taxon>
        <taxon>Endozoicomonadaceae</taxon>
        <taxon>Endozoicomonas</taxon>
    </lineage>
</organism>
<feature type="compositionally biased region" description="Basic residues" evidence="9">
    <location>
        <begin position="646"/>
        <end position="665"/>
    </location>
</feature>
<dbReference type="FunFam" id="3.40.50.140:FF:000004">
    <property type="entry name" value="DNA topoisomerase 3"/>
    <property type="match status" value="1"/>
</dbReference>
<dbReference type="PANTHER" id="PTHR11390:SF21">
    <property type="entry name" value="DNA TOPOISOMERASE 3-ALPHA"/>
    <property type="match status" value="1"/>
</dbReference>
<dbReference type="FunFam" id="1.10.290.10:FF:000004">
    <property type="entry name" value="DNA topoisomerase 3"/>
    <property type="match status" value="1"/>
</dbReference>
<dbReference type="Pfam" id="PF01131">
    <property type="entry name" value="Topoisom_bac"/>
    <property type="match status" value="1"/>
</dbReference>
<dbReference type="HAMAP" id="MF_00953">
    <property type="entry name" value="Topoisom_3_prok"/>
    <property type="match status" value="1"/>
</dbReference>
<keyword evidence="3 8" id="KW-0479">Metal-binding</keyword>
<feature type="binding site" evidence="8">
    <location>
        <position position="17"/>
    </location>
    <ligand>
        <name>Mg(2+)</name>
        <dbReference type="ChEBI" id="CHEBI:18420"/>
        <label>1</label>
        <note>catalytic</note>
    </ligand>
</feature>
<reference evidence="12 13" key="1">
    <citation type="journal article" date="2016" name="Front. Microbiol.">
        <title>Genomic Insight into the Host-Endosymbiont Relationship of Endozoicomonas montiporae CL-33(T) with its Coral Host.</title>
        <authorList>
            <person name="Ding J.-Y."/>
            <person name="Shiu J.-H."/>
            <person name="Chen W.-M."/>
            <person name="Chiang Y.-R."/>
            <person name="Tang S.-L."/>
        </authorList>
    </citation>
    <scope>NUCLEOTIDE SEQUENCE [LARGE SCALE GENOMIC DNA]</scope>
    <source>
        <strain evidence="12 13">CL-33</strain>
    </source>
</reference>
<dbReference type="PATRIC" id="fig|570277.3.peg.1684"/>
<keyword evidence="5 8" id="KW-0799">Topoisomerase</keyword>
<dbReference type="GO" id="GO:0006281">
    <property type="term" value="P:DNA repair"/>
    <property type="evidence" value="ECO:0007669"/>
    <property type="project" value="TreeGrafter"/>
</dbReference>
<feature type="site" description="Interaction with DNA" evidence="8">
    <location>
        <position position="195"/>
    </location>
</feature>
<accession>A0A142BAF1</accession>
<feature type="binding site" evidence="8">
    <location>
        <position position="113"/>
    </location>
    <ligand>
        <name>Mg(2+)</name>
        <dbReference type="ChEBI" id="CHEBI:18420"/>
        <label>2</label>
    </ligand>
</feature>
<comment type="cofactor">
    <cofactor evidence="8">
        <name>Mg(2+)</name>
        <dbReference type="ChEBI" id="CHEBI:18420"/>
    </cofactor>
    <text evidence="8">Binds two Mg(2+) per subunit.</text>
</comment>
<dbReference type="Gene3D" id="2.70.20.10">
    <property type="entry name" value="Topoisomerase I, domain 3"/>
    <property type="match status" value="1"/>
</dbReference>
<dbReference type="Proteomes" id="UP000071065">
    <property type="component" value="Chromosome"/>
</dbReference>
<dbReference type="InterPro" id="IPR034144">
    <property type="entry name" value="TOPRIM_TopoIII"/>
</dbReference>
<evidence type="ECO:0000256" key="5">
    <source>
        <dbReference type="ARBA" id="ARBA00023029"/>
    </source>
</evidence>
<evidence type="ECO:0000256" key="3">
    <source>
        <dbReference type="ARBA" id="ARBA00022723"/>
    </source>
</evidence>
<dbReference type="SMART" id="SM00493">
    <property type="entry name" value="TOPRIM"/>
    <property type="match status" value="1"/>
</dbReference>
<feature type="site" description="Interaction with DNA" evidence="8">
    <location>
        <position position="71"/>
    </location>
</feature>
<dbReference type="SMART" id="SM00436">
    <property type="entry name" value="TOP1Bc"/>
    <property type="match status" value="1"/>
</dbReference>
<dbReference type="AlphaFoldDB" id="A0A142BAF1"/>
<evidence type="ECO:0000256" key="2">
    <source>
        <dbReference type="ARBA" id="ARBA00009446"/>
    </source>
</evidence>
<evidence type="ECO:0000313" key="13">
    <source>
        <dbReference type="Proteomes" id="UP000071065"/>
    </source>
</evidence>
<evidence type="ECO:0000256" key="4">
    <source>
        <dbReference type="ARBA" id="ARBA00022842"/>
    </source>
</evidence>
<feature type="region of interest" description="Interaction with DNA" evidence="8">
    <location>
        <begin position="204"/>
        <end position="209"/>
    </location>
</feature>
<dbReference type="PROSITE" id="PS00396">
    <property type="entry name" value="TOPO_IA_1"/>
    <property type="match status" value="1"/>
</dbReference>
<dbReference type="GO" id="GO:0000287">
    <property type="term" value="F:magnesium ion binding"/>
    <property type="evidence" value="ECO:0007669"/>
    <property type="project" value="UniProtKB-UniRule"/>
</dbReference>
<dbReference type="PANTHER" id="PTHR11390">
    <property type="entry name" value="PROKARYOTIC DNA TOPOISOMERASE"/>
    <property type="match status" value="1"/>
</dbReference>
<feature type="site" description="Interaction with DNA" evidence="8">
    <location>
        <position position="188"/>
    </location>
</feature>
<dbReference type="InterPro" id="IPR003601">
    <property type="entry name" value="Topo_IA_2"/>
</dbReference>
<feature type="region of interest" description="Disordered" evidence="9">
    <location>
        <begin position="633"/>
        <end position="665"/>
    </location>
</feature>
<gene>
    <name evidence="8 12" type="primary">topB</name>
    <name evidence="12" type="ORF">EZMO1_1563</name>
</gene>
<comment type="function">
    <text evidence="8">Releases the supercoiling and torsional tension of DNA, which is introduced during the DNA replication and transcription, by transiently cleaving and rejoining one strand of the DNA duplex. Introduces a single-strand break via transesterification at a target site in duplex DNA. The scissile phosphodiester is attacked by the catalytic tyrosine of the enzyme, resulting in the formation of a DNA-(5'-phosphotyrosyl)-enzyme intermediate and the expulsion of a 3'-OH DNA strand. The free DNA strand then undergoes passage around the unbroken strand, thus removing DNA supercoils. Finally, in the religation step, the DNA 3'-OH attacks the covalent intermediate to expel the active-site tyrosine and restore the DNA phosphodiester backbone.</text>
</comment>
<dbReference type="InterPro" id="IPR023405">
    <property type="entry name" value="Topo_IA_core_domain"/>
</dbReference>
<keyword evidence="7 8" id="KW-0413">Isomerase</keyword>
<dbReference type="InterPro" id="IPR013825">
    <property type="entry name" value="Topo_IA_cen_sub2"/>
</dbReference>
<dbReference type="NCBIfam" id="NF005829">
    <property type="entry name" value="PRK07726.1"/>
    <property type="match status" value="1"/>
</dbReference>
<dbReference type="EMBL" id="CP013251">
    <property type="protein sequence ID" value="AMO55727.1"/>
    <property type="molecule type" value="Genomic_DNA"/>
</dbReference>
<evidence type="ECO:0000256" key="9">
    <source>
        <dbReference type="SAM" id="MobiDB-lite"/>
    </source>
</evidence>
<keyword evidence="6 8" id="KW-0238">DNA-binding</keyword>
<evidence type="ECO:0000256" key="8">
    <source>
        <dbReference type="HAMAP-Rule" id="MF_00953"/>
    </source>
</evidence>
<feature type="binding site" evidence="8">
    <location>
        <position position="115"/>
    </location>
    <ligand>
        <name>Mg(2+)</name>
        <dbReference type="ChEBI" id="CHEBI:18420"/>
        <label>2</label>
    </ligand>
</feature>
<feature type="region of interest" description="Disordered" evidence="9">
    <location>
        <begin position="464"/>
        <end position="485"/>
    </location>
</feature>
<dbReference type="InterPro" id="IPR013824">
    <property type="entry name" value="Topo_IA_cen_sub1"/>
</dbReference>
<dbReference type="PRINTS" id="PR00417">
    <property type="entry name" value="PRTPISMRASEI"/>
</dbReference>
<keyword evidence="4 8" id="KW-0460">Magnesium</keyword>
<dbReference type="Gene3D" id="1.10.460.10">
    <property type="entry name" value="Topoisomerase I, domain 2"/>
    <property type="match status" value="1"/>
</dbReference>
<evidence type="ECO:0000313" key="12">
    <source>
        <dbReference type="EMBL" id="AMO55727.1"/>
    </source>
</evidence>
<comment type="catalytic activity">
    <reaction evidence="1 8">
        <text>ATP-independent breakage of single-stranded DNA, followed by passage and rejoining.</text>
        <dbReference type="EC" id="5.6.2.1"/>
    </reaction>
</comment>
<feature type="site" description="Interaction with DNA" evidence="8">
    <location>
        <position position="339"/>
    </location>
</feature>
<dbReference type="STRING" id="570277.EZMO1_1563"/>
<feature type="domain" description="Toprim" evidence="10">
    <location>
        <begin position="11"/>
        <end position="144"/>
    </location>
</feature>
<dbReference type="KEGG" id="emp:EZMO1_1563"/>
<dbReference type="NCBIfam" id="TIGR01056">
    <property type="entry name" value="topB"/>
    <property type="match status" value="1"/>
</dbReference>
<dbReference type="RefSeq" id="WP_236631987.1">
    <property type="nucleotide sequence ID" value="NZ_CP013251.1"/>
</dbReference>
<evidence type="ECO:0000256" key="1">
    <source>
        <dbReference type="ARBA" id="ARBA00000213"/>
    </source>
</evidence>
<feature type="domain" description="Topo IA-type catalytic" evidence="11">
    <location>
        <begin position="165"/>
        <end position="623"/>
    </location>
</feature>
<feature type="site" description="Interaction with DNA" evidence="8">
    <location>
        <position position="180"/>
    </location>
</feature>
<dbReference type="InterPro" id="IPR005738">
    <property type="entry name" value="TopoIII"/>
</dbReference>
<dbReference type="PROSITE" id="PS52039">
    <property type="entry name" value="TOPO_IA_2"/>
    <property type="match status" value="1"/>
</dbReference>
<dbReference type="EC" id="5.6.2.1" evidence="8"/>
<dbReference type="Gene3D" id="3.40.50.140">
    <property type="match status" value="1"/>
</dbReference>
<dbReference type="SUPFAM" id="SSF56712">
    <property type="entry name" value="Prokaryotic type I DNA topoisomerase"/>
    <property type="match status" value="1"/>
</dbReference>
<comment type="similarity">
    <text evidence="2 8">Belongs to the type IA topoisomerase family.</text>
</comment>
<evidence type="ECO:0000256" key="7">
    <source>
        <dbReference type="ARBA" id="ARBA00023235"/>
    </source>
</evidence>
<evidence type="ECO:0000256" key="6">
    <source>
        <dbReference type="ARBA" id="ARBA00023125"/>
    </source>
</evidence>
<dbReference type="InterPro" id="IPR013826">
    <property type="entry name" value="Topo_IA_cen_sub3"/>
</dbReference>
<dbReference type="InterPro" id="IPR006171">
    <property type="entry name" value="TOPRIM_dom"/>
</dbReference>
<dbReference type="CDD" id="cd00186">
    <property type="entry name" value="TOP1Ac"/>
    <property type="match status" value="1"/>
</dbReference>
<dbReference type="Pfam" id="PF01751">
    <property type="entry name" value="Toprim"/>
    <property type="match status" value="1"/>
</dbReference>
<feature type="active site" description="O-(5'-phospho-DNA)-tyrosine intermediate" evidence="8">
    <location>
        <position position="337"/>
    </location>
</feature>
<dbReference type="GO" id="GO:0003677">
    <property type="term" value="F:DNA binding"/>
    <property type="evidence" value="ECO:0007669"/>
    <property type="project" value="UniProtKB-KW"/>
</dbReference>
<dbReference type="InterPro" id="IPR013497">
    <property type="entry name" value="Topo_IA_cen"/>
</dbReference>
<dbReference type="GO" id="GO:0003917">
    <property type="term" value="F:DNA topoisomerase type I (single strand cut, ATP-independent) activity"/>
    <property type="evidence" value="ECO:0007669"/>
    <property type="project" value="UniProtKB-UniRule"/>
</dbReference>
<dbReference type="CDD" id="cd03362">
    <property type="entry name" value="TOPRIM_TopoIA_TopoIII"/>
    <property type="match status" value="1"/>
</dbReference>
<dbReference type="GO" id="GO:0043597">
    <property type="term" value="C:cytoplasmic replication fork"/>
    <property type="evidence" value="ECO:0007669"/>
    <property type="project" value="TreeGrafter"/>
</dbReference>
<dbReference type="PROSITE" id="PS50880">
    <property type="entry name" value="TOPRIM"/>
    <property type="match status" value="1"/>
</dbReference>
<dbReference type="SMART" id="SM00437">
    <property type="entry name" value="TOP1Ac"/>
    <property type="match status" value="1"/>
</dbReference>
<dbReference type="InterPro" id="IPR023406">
    <property type="entry name" value="Topo_IA_AS"/>
</dbReference>
<dbReference type="InterPro" id="IPR000380">
    <property type="entry name" value="Topo_IA"/>
</dbReference>
<proteinExistence type="inferred from homology"/>
<evidence type="ECO:0000259" key="10">
    <source>
        <dbReference type="PROSITE" id="PS50880"/>
    </source>
</evidence>
<dbReference type="InterPro" id="IPR003602">
    <property type="entry name" value="Topo_IA_DNA-bd_dom"/>
</dbReference>
<dbReference type="GO" id="GO:0006265">
    <property type="term" value="P:DNA topological change"/>
    <property type="evidence" value="ECO:0007669"/>
    <property type="project" value="UniProtKB-UniRule"/>
</dbReference>
<name>A0A142BAF1_9GAMM</name>
<dbReference type="Gene3D" id="1.10.290.10">
    <property type="entry name" value="Topoisomerase I, domain 4"/>
    <property type="match status" value="1"/>
</dbReference>
<evidence type="ECO:0000259" key="11">
    <source>
        <dbReference type="PROSITE" id="PS52039"/>
    </source>
</evidence>
<sequence length="665" mass="74865">MAAQTKDTDCMRLIIAEKPSLGRAIADVLPKPHKKHEGYIETAQGDYVTWCVGHLLEQAEPDQYDPAFKQWKLEHLPIVPDQWQLKPRKGVSKQLAVIRKLLKTADTIVHAGDPDREGQLLVDEVLDYLKLSAARKKQVRRLLINDLNGAAVRKALQRLQDNSSFVPLSVSALARSRADWLYGINLTRAYTVLGRKSGHNGLLSVGRVQTPVLGLVVQRDEERDNFVPKPFYDVFARLEANDSTRFLAKWQPSEACQPWMDEEGRVLDRRLAENVAGRIKGKPGEVSKARNKKGKESPPLPYSLSSLQIDAAKQLKMNAKETLDVCQKLYEKKLVTYPRSDCRYLPVEHWQESPEVLAAIRSNDESLAKAVDEALPDRKSKAWNDKKVGAHHAIIPTARRTDLFKLDARQRQLYSLIARQYVAQFYDDHHFTSRRLEVLIEGGLFVAKSRQSIQEGWKVLFARKGKPQSSEPSGDEKEASNAFLPDLNQGDSVQCIDSDIKDKITQPPKAFTDATLLSAMTGIARFVKDPDIRKILKETDGLGTEATRAGIIELLFTRQFLTRQGKEIHATVTGKALIRALPDAVGQPDMTAQWEAALNDIVERKGSYAGFMGNLDGQLRYLLQQAVNGGADFSQLPQSDQNTRGKPFRRKNVTRRKSDRRKQTD</sequence>
<feature type="compositionally biased region" description="Polar residues" evidence="9">
    <location>
        <begin position="635"/>
        <end position="644"/>
    </location>
</feature>
<feature type="binding site" evidence="8">
    <location>
        <position position="113"/>
    </location>
    <ligand>
        <name>Mg(2+)</name>
        <dbReference type="ChEBI" id="CHEBI:18420"/>
        <label>1</label>
        <note>catalytic</note>
    </ligand>
</feature>
<dbReference type="GO" id="GO:0006310">
    <property type="term" value="P:DNA recombination"/>
    <property type="evidence" value="ECO:0007669"/>
    <property type="project" value="TreeGrafter"/>
</dbReference>